<evidence type="ECO:0000313" key="2">
    <source>
        <dbReference type="Proteomes" id="UP001652661"/>
    </source>
</evidence>
<dbReference type="RefSeq" id="XP_017018198.1">
    <property type="nucleotide sequence ID" value="XM_017162709.1"/>
</dbReference>
<keyword evidence="1" id="KW-1133">Transmembrane helix</keyword>
<dbReference type="GeneID" id="108071810"/>
<evidence type="ECO:0000256" key="1">
    <source>
        <dbReference type="SAM" id="Phobius"/>
    </source>
</evidence>
<name>A0A6P4HRM7_DROKI</name>
<keyword evidence="1" id="KW-0472">Membrane</keyword>
<dbReference type="AlphaFoldDB" id="A0A6P4HRM7"/>
<organism evidence="2 4">
    <name type="scientific">Drosophila kikkawai</name>
    <name type="common">Fruit fly</name>
    <dbReference type="NCBI Taxonomy" id="30033"/>
    <lineage>
        <taxon>Eukaryota</taxon>
        <taxon>Metazoa</taxon>
        <taxon>Ecdysozoa</taxon>
        <taxon>Arthropoda</taxon>
        <taxon>Hexapoda</taxon>
        <taxon>Insecta</taxon>
        <taxon>Pterygota</taxon>
        <taxon>Neoptera</taxon>
        <taxon>Endopterygota</taxon>
        <taxon>Diptera</taxon>
        <taxon>Brachycera</taxon>
        <taxon>Muscomorpha</taxon>
        <taxon>Ephydroidea</taxon>
        <taxon>Drosophilidae</taxon>
        <taxon>Drosophila</taxon>
        <taxon>Sophophora</taxon>
    </lineage>
</organism>
<dbReference type="Proteomes" id="UP001652661">
    <property type="component" value="Chromosome X"/>
</dbReference>
<sequence length="54" mass="6094">MGSGIVVQLARKYGAVIFFPTVAVGSIYADWSHTREWKRQQLQLARSAQLRSQS</sequence>
<reference evidence="3 4" key="1">
    <citation type="submission" date="2025-04" db="UniProtKB">
        <authorList>
            <consortium name="RefSeq"/>
        </authorList>
    </citation>
    <scope>IDENTIFICATION</scope>
</reference>
<evidence type="ECO:0000313" key="3">
    <source>
        <dbReference type="RefSeq" id="XP_017018198.1"/>
    </source>
</evidence>
<gene>
    <name evidence="3 4" type="primary">LOC108071810</name>
</gene>
<keyword evidence="2" id="KW-1185">Reference proteome</keyword>
<proteinExistence type="predicted"/>
<dbReference type="RefSeq" id="XP_017018199.1">
    <property type="nucleotide sequence ID" value="XM_017162710.1"/>
</dbReference>
<feature type="transmembrane region" description="Helical" evidence="1">
    <location>
        <begin position="12"/>
        <end position="31"/>
    </location>
</feature>
<evidence type="ECO:0000313" key="4">
    <source>
        <dbReference type="RefSeq" id="XP_017018199.1"/>
    </source>
</evidence>
<keyword evidence="1" id="KW-0812">Transmembrane</keyword>
<dbReference type="OrthoDB" id="7732170at2759"/>
<protein>
    <submittedName>
        <fullName evidence="3 4">Uncharacterized protein LOC108071810</fullName>
    </submittedName>
</protein>
<accession>A0A6P4HRM7</accession>